<protein>
    <submittedName>
        <fullName evidence="2">Uncharacterized protein</fullName>
    </submittedName>
</protein>
<dbReference type="EMBL" id="AVCK01000009">
    <property type="protein sequence ID" value="KFN47537.1"/>
    <property type="molecule type" value="Genomic_DNA"/>
</dbReference>
<dbReference type="AlphaFoldDB" id="A0A091B7R2"/>
<organism evidence="2 3">
    <name type="scientific">Arenimonas metalli CF5-1</name>
    <dbReference type="NCBI Taxonomy" id="1384056"/>
    <lineage>
        <taxon>Bacteria</taxon>
        <taxon>Pseudomonadati</taxon>
        <taxon>Pseudomonadota</taxon>
        <taxon>Gammaproteobacteria</taxon>
        <taxon>Lysobacterales</taxon>
        <taxon>Lysobacteraceae</taxon>
        <taxon>Arenimonas</taxon>
    </lineage>
</organism>
<evidence type="ECO:0000313" key="3">
    <source>
        <dbReference type="Proteomes" id="UP000029393"/>
    </source>
</evidence>
<keyword evidence="3" id="KW-1185">Reference proteome</keyword>
<accession>A0A091B7R2</accession>
<dbReference type="Proteomes" id="UP000029393">
    <property type="component" value="Unassembled WGS sequence"/>
</dbReference>
<gene>
    <name evidence="2" type="ORF">N787_08225</name>
</gene>
<name>A0A091B7R2_9GAMM</name>
<evidence type="ECO:0000313" key="2">
    <source>
        <dbReference type="EMBL" id="KFN47537.1"/>
    </source>
</evidence>
<dbReference type="STRING" id="1384056.N787_08225"/>
<comment type="caution">
    <text evidence="2">The sequence shown here is derived from an EMBL/GenBank/DDBJ whole genome shotgun (WGS) entry which is preliminary data.</text>
</comment>
<evidence type="ECO:0000256" key="1">
    <source>
        <dbReference type="SAM" id="MobiDB-lite"/>
    </source>
</evidence>
<reference evidence="2 3" key="1">
    <citation type="submission" date="2013-09" db="EMBL/GenBank/DDBJ databases">
        <title>Genome sequencing of Arenimonas metalli.</title>
        <authorList>
            <person name="Chen F."/>
            <person name="Wang G."/>
        </authorList>
    </citation>
    <scope>NUCLEOTIDE SEQUENCE [LARGE SCALE GENOMIC DNA]</scope>
    <source>
        <strain evidence="2 3">CF5-1</strain>
    </source>
</reference>
<sequence>MDEGIRNDAPRMAGRITRGITLPPPIGANGTRGPQ</sequence>
<feature type="region of interest" description="Disordered" evidence="1">
    <location>
        <begin position="1"/>
        <end position="35"/>
    </location>
</feature>
<proteinExistence type="predicted"/>